<sequence length="166" mass="17988">MTLTDIIAIGCAAIMADADGMEQPCGGPVVAVRRWTGCGDGDGIGGVCARHAAEPGAELMPLKDIPDRPALPLPLTYEDIEDGDPSDQPRVGDYGWAVRKNAHGQDETPFHIERDEDTGLPMALLDTRLYAKPEDDVDDGQYVSLLQLHLDGYILSRTGRRTDEDE</sequence>
<dbReference type="RefSeq" id="WP_179142555.1">
    <property type="nucleotide sequence ID" value="NZ_LNKF01000014.1"/>
</dbReference>
<evidence type="ECO:0000313" key="2">
    <source>
        <dbReference type="Proteomes" id="UP000193664"/>
    </source>
</evidence>
<protein>
    <submittedName>
        <fullName evidence="1">Uncharacterized protein</fullName>
    </submittedName>
</protein>
<comment type="caution">
    <text evidence="1">The sequence shown here is derived from an EMBL/GenBank/DDBJ whole genome shotgun (WGS) entry which is preliminary data.</text>
</comment>
<gene>
    <name evidence="1" type="ORF">AD0028_1870</name>
</gene>
<reference evidence="1 2" key="1">
    <citation type="journal article" date="2016" name="Sci. Rep.">
        <title>Evaluation of genetic diversity among strains of the human gut commensal Bifidobacterium adolescentis.</title>
        <authorList>
            <person name="Duranti S."/>
            <person name="Milani C."/>
            <person name="Lugli G.A."/>
            <person name="Mancabelli L."/>
            <person name="Turroni F."/>
            <person name="Ferrario C."/>
            <person name="Mangifesta M."/>
            <person name="Viappiani A."/>
            <person name="Sanchez B."/>
            <person name="Margolles A."/>
            <person name="van Sinderen D."/>
            <person name="Ventura M."/>
        </authorList>
    </citation>
    <scope>NUCLEOTIDE SEQUENCE [LARGE SCALE GENOMIC DNA]</scope>
    <source>
        <strain evidence="1 2">AD2-8</strain>
    </source>
</reference>
<dbReference type="Proteomes" id="UP000193664">
    <property type="component" value="Unassembled WGS sequence"/>
</dbReference>
<dbReference type="AlphaFoldDB" id="A0A1X2Z8Z5"/>
<dbReference type="EMBL" id="LNKF01000014">
    <property type="protein sequence ID" value="OSG90880.1"/>
    <property type="molecule type" value="Genomic_DNA"/>
</dbReference>
<organism evidence="1 2">
    <name type="scientific">Bifidobacterium adolescentis</name>
    <dbReference type="NCBI Taxonomy" id="1680"/>
    <lineage>
        <taxon>Bacteria</taxon>
        <taxon>Bacillati</taxon>
        <taxon>Actinomycetota</taxon>
        <taxon>Actinomycetes</taxon>
        <taxon>Bifidobacteriales</taxon>
        <taxon>Bifidobacteriaceae</taxon>
        <taxon>Bifidobacterium</taxon>
    </lineage>
</organism>
<proteinExistence type="predicted"/>
<evidence type="ECO:0000313" key="1">
    <source>
        <dbReference type="EMBL" id="OSG90880.1"/>
    </source>
</evidence>
<name>A0A1X2Z8Z5_BIFAD</name>
<accession>A0A1X2Z8Z5</accession>